<accession>A0ABD3XI00</accession>
<dbReference type="Gene3D" id="2.30.30.40">
    <property type="entry name" value="SH3 Domains"/>
    <property type="match status" value="1"/>
</dbReference>
<sequence length="102" mass="11795">LSTPLRQQMTVVHDYKASGKHELTCKKGMVINQLTDANELGLALGFYKRTFPFNQKEIGFFPVNDFDFWVNALKERALNQGWCETKALAWNKQIQTRLSMAR</sequence>
<dbReference type="InterPro" id="IPR036028">
    <property type="entry name" value="SH3-like_dom_sf"/>
</dbReference>
<organism evidence="1 2">
    <name type="scientific">Sinanodonta woodiana</name>
    <name type="common">Chinese pond mussel</name>
    <name type="synonym">Anodonta woodiana</name>
    <dbReference type="NCBI Taxonomy" id="1069815"/>
    <lineage>
        <taxon>Eukaryota</taxon>
        <taxon>Metazoa</taxon>
        <taxon>Spiralia</taxon>
        <taxon>Lophotrochozoa</taxon>
        <taxon>Mollusca</taxon>
        <taxon>Bivalvia</taxon>
        <taxon>Autobranchia</taxon>
        <taxon>Heteroconchia</taxon>
        <taxon>Palaeoheterodonta</taxon>
        <taxon>Unionida</taxon>
        <taxon>Unionoidea</taxon>
        <taxon>Unionidae</taxon>
        <taxon>Unioninae</taxon>
        <taxon>Sinanodonta</taxon>
    </lineage>
</organism>
<proteinExistence type="predicted"/>
<evidence type="ECO:0000313" key="2">
    <source>
        <dbReference type="Proteomes" id="UP001634394"/>
    </source>
</evidence>
<reference evidence="1 2" key="1">
    <citation type="submission" date="2024-11" db="EMBL/GenBank/DDBJ databases">
        <title>Chromosome-level genome assembly of the freshwater bivalve Anodonta woodiana.</title>
        <authorList>
            <person name="Chen X."/>
        </authorList>
    </citation>
    <scope>NUCLEOTIDE SEQUENCE [LARGE SCALE GENOMIC DNA]</scope>
    <source>
        <strain evidence="1">MN2024</strain>
        <tissue evidence="1">Gills</tissue>
    </source>
</reference>
<dbReference type="EMBL" id="JBJQND010000002">
    <property type="protein sequence ID" value="KAL3885894.1"/>
    <property type="molecule type" value="Genomic_DNA"/>
</dbReference>
<evidence type="ECO:0000313" key="1">
    <source>
        <dbReference type="EMBL" id="KAL3885894.1"/>
    </source>
</evidence>
<keyword evidence="2" id="KW-1185">Reference proteome</keyword>
<name>A0ABD3XI00_SINWO</name>
<feature type="non-terminal residue" evidence="1">
    <location>
        <position position="1"/>
    </location>
</feature>
<protein>
    <recommendedName>
        <fullName evidence="3">MHC class I antigen</fullName>
    </recommendedName>
</protein>
<dbReference type="SUPFAM" id="SSF50044">
    <property type="entry name" value="SH3-domain"/>
    <property type="match status" value="1"/>
</dbReference>
<gene>
    <name evidence="1" type="ORF">ACJMK2_025925</name>
</gene>
<comment type="caution">
    <text evidence="1">The sequence shown here is derived from an EMBL/GenBank/DDBJ whole genome shotgun (WGS) entry which is preliminary data.</text>
</comment>
<dbReference type="AlphaFoldDB" id="A0ABD3XI00"/>
<feature type="non-terminal residue" evidence="1">
    <location>
        <position position="102"/>
    </location>
</feature>
<evidence type="ECO:0008006" key="3">
    <source>
        <dbReference type="Google" id="ProtNLM"/>
    </source>
</evidence>
<dbReference type="Proteomes" id="UP001634394">
    <property type="component" value="Unassembled WGS sequence"/>
</dbReference>